<sequence>MAILVAAVFLPYTVHFEVESDYVANHDPNIDEIAKPILQTATTGSKLNLTAPSSSNLRALGSSTTGRQSTSTLVASTPSNGQHDAIIEEDESQDTLSGTESDDSEGPETSYSIIAMQNANRSCLSLGDDLTSPASELFPPNLNSNTNGQQNITCRSVSPSATPLRWKLRQKVDFQFDDDGDSISTLDSLNNMGPNVEVPDSTAPPSLPMNESESQKSVTNTTSTTNVSANTNAHLSTNSYNFSTTTSNLNYYNNNVTGGVYNSGNSKMSSTSITSNHVSVQDFFFNNPNKSKMSLSSAALTRMLSNDSNSFEGLNDDATSSRRISGITSPFSHSSSNNVAGSIGMSLNSSTNFQHMHAVALGEGKNGPAFIQPKSSISVKKNMSVSDLNKLNNFKKLEAASPSLRVSRSGIFNKKRQPAYSSTPLISSSLRNSSSMANFSSLSISDGAVANGSVESFTYGVSDDNFDKKEYMFDALIEEDEDFNKLFLQQRVMVH</sequence>
<evidence type="ECO:0000313" key="2">
    <source>
        <dbReference type="Proteomes" id="UP001165064"/>
    </source>
</evidence>
<proteinExistence type="predicted"/>
<dbReference type="EMBL" id="BSXS01002650">
    <property type="protein sequence ID" value="GME79568.1"/>
    <property type="molecule type" value="Genomic_DNA"/>
</dbReference>
<accession>A0ACB5T2P9</accession>
<reference evidence="1" key="1">
    <citation type="submission" date="2023-04" db="EMBL/GenBank/DDBJ databases">
        <title>Ambrosiozyma monospora NBRC 10751.</title>
        <authorList>
            <person name="Ichikawa N."/>
            <person name="Sato H."/>
            <person name="Tonouchi N."/>
        </authorList>
    </citation>
    <scope>NUCLEOTIDE SEQUENCE</scope>
    <source>
        <strain evidence="1">NBRC 10751</strain>
    </source>
</reference>
<comment type="caution">
    <text evidence="1">The sequence shown here is derived from an EMBL/GenBank/DDBJ whole genome shotgun (WGS) entry which is preliminary data.</text>
</comment>
<protein>
    <submittedName>
        <fullName evidence="1">Unnamed protein product</fullName>
    </submittedName>
</protein>
<gene>
    <name evidence="1" type="ORF">Amon02_000401700</name>
</gene>
<organism evidence="1 2">
    <name type="scientific">Ambrosiozyma monospora</name>
    <name type="common">Yeast</name>
    <name type="synonym">Endomycopsis monosporus</name>
    <dbReference type="NCBI Taxonomy" id="43982"/>
    <lineage>
        <taxon>Eukaryota</taxon>
        <taxon>Fungi</taxon>
        <taxon>Dikarya</taxon>
        <taxon>Ascomycota</taxon>
        <taxon>Saccharomycotina</taxon>
        <taxon>Pichiomycetes</taxon>
        <taxon>Pichiales</taxon>
        <taxon>Pichiaceae</taxon>
        <taxon>Ambrosiozyma</taxon>
    </lineage>
</organism>
<name>A0ACB5T2P9_AMBMO</name>
<evidence type="ECO:0000313" key="1">
    <source>
        <dbReference type="EMBL" id="GME79568.1"/>
    </source>
</evidence>
<keyword evidence="2" id="KW-1185">Reference proteome</keyword>
<dbReference type="Proteomes" id="UP001165064">
    <property type="component" value="Unassembled WGS sequence"/>
</dbReference>